<organism evidence="1 2">
    <name type="scientific">Eubacterium ventriosum ATCC 27560</name>
    <dbReference type="NCBI Taxonomy" id="411463"/>
    <lineage>
        <taxon>Bacteria</taxon>
        <taxon>Bacillati</taxon>
        <taxon>Bacillota</taxon>
        <taxon>Clostridia</taxon>
        <taxon>Eubacteriales</taxon>
        <taxon>Eubacteriaceae</taxon>
        <taxon>Eubacterium</taxon>
    </lineage>
</organism>
<accession>A5Z7Z4</accession>
<dbReference type="EMBL" id="AAVL02000035">
    <property type="protein sequence ID" value="EDM51052.1"/>
    <property type="molecule type" value="Genomic_DNA"/>
</dbReference>
<name>A5Z7Z4_9FIRM</name>
<sequence length="112" mass="12886">MEKTMKQSSVLKGKITEIFINREDAVSVMNVNQFKRHRCSTFHGILVTARGTETAVAAKRNELKISTVWAAVHSTTKRRITTVYHLFDIFHLRRSVMKSIFNFFIIVGKDSL</sequence>
<evidence type="ECO:0000313" key="1">
    <source>
        <dbReference type="EMBL" id="EDM51052.1"/>
    </source>
</evidence>
<reference evidence="1 2" key="2">
    <citation type="submission" date="2007-04" db="EMBL/GenBank/DDBJ databases">
        <title>Draft genome sequence of Eubacterium ventriosum (ATCC 27560).</title>
        <authorList>
            <person name="Sudarsanam P."/>
            <person name="Ley R."/>
            <person name="Guruge J."/>
            <person name="Turnbaugh P.J."/>
            <person name="Mahowald M."/>
            <person name="Liep D."/>
            <person name="Gordon J."/>
        </authorList>
    </citation>
    <scope>NUCLEOTIDE SEQUENCE [LARGE SCALE GENOMIC DNA]</scope>
    <source>
        <strain evidence="1 2">ATCC 27560</strain>
    </source>
</reference>
<gene>
    <name evidence="1" type="ORF">EUBVEN_01835</name>
</gene>
<dbReference type="eggNOG" id="ENOG5032UMA">
    <property type="taxonomic scope" value="Bacteria"/>
</dbReference>
<comment type="caution">
    <text evidence="1">The sequence shown here is derived from an EMBL/GenBank/DDBJ whole genome shotgun (WGS) entry which is preliminary data.</text>
</comment>
<dbReference type="STRING" id="411463.EUBVEN_01835"/>
<evidence type="ECO:0000313" key="2">
    <source>
        <dbReference type="Proteomes" id="UP000006000"/>
    </source>
</evidence>
<reference evidence="1 2" key="1">
    <citation type="submission" date="2007-03" db="EMBL/GenBank/DDBJ databases">
        <authorList>
            <person name="Fulton L."/>
            <person name="Clifton S."/>
            <person name="Fulton B."/>
            <person name="Xu J."/>
            <person name="Minx P."/>
            <person name="Pepin K.H."/>
            <person name="Johnson M."/>
            <person name="Thiruvilangam P."/>
            <person name="Bhonagiri V."/>
            <person name="Nash W.E."/>
            <person name="Mardis E.R."/>
            <person name="Wilson R.K."/>
        </authorList>
    </citation>
    <scope>NUCLEOTIDE SEQUENCE [LARGE SCALE GENOMIC DNA]</scope>
    <source>
        <strain evidence="1 2">ATCC 27560</strain>
    </source>
</reference>
<dbReference type="HOGENOM" id="CLU_160078_0_0_9"/>
<protein>
    <submittedName>
        <fullName evidence="1">Uncharacterized protein</fullName>
    </submittedName>
</protein>
<proteinExistence type="predicted"/>
<dbReference type="Proteomes" id="UP000006000">
    <property type="component" value="Unassembled WGS sequence"/>
</dbReference>
<dbReference type="AlphaFoldDB" id="A5Z7Z4"/>